<keyword evidence="4" id="KW-1185">Reference proteome</keyword>
<comment type="caution">
    <text evidence="3">The sequence shown here is derived from an EMBL/GenBank/DDBJ whole genome shotgun (WGS) entry which is preliminary data.</text>
</comment>
<sequence>MVGRTAKRRGGARTGARCRGVLTTRNGDPEANINLIRQYETFIETLENQILRIKAQRDEELRLLDEQEIEHFHRTCNLYTEEQLSMPAAEFEAYLAKVEQDEQDAENGQHFGGDYHAEVAADPFRIPLPTKPKPAPKKKAGKGRVSMGPQQYNSATRTPAWRPRAPKFMTAGTGIKNMQPRVARVGEFAYSDNGSPIVVCAAAEGATAAAEGRARPATRGKTKLATKGDVDEV</sequence>
<dbReference type="EMBL" id="MTYJ01000149">
    <property type="protein sequence ID" value="OQV12250.1"/>
    <property type="molecule type" value="Genomic_DNA"/>
</dbReference>
<feature type="compositionally biased region" description="Polar residues" evidence="2">
    <location>
        <begin position="148"/>
        <end position="157"/>
    </location>
</feature>
<evidence type="ECO:0000313" key="4">
    <source>
        <dbReference type="Proteomes" id="UP000192578"/>
    </source>
</evidence>
<organism evidence="3 4">
    <name type="scientific">Hypsibius exemplaris</name>
    <name type="common">Freshwater tardigrade</name>
    <dbReference type="NCBI Taxonomy" id="2072580"/>
    <lineage>
        <taxon>Eukaryota</taxon>
        <taxon>Metazoa</taxon>
        <taxon>Ecdysozoa</taxon>
        <taxon>Tardigrada</taxon>
        <taxon>Eutardigrada</taxon>
        <taxon>Parachela</taxon>
        <taxon>Hypsibioidea</taxon>
        <taxon>Hypsibiidae</taxon>
        <taxon>Hypsibius</taxon>
    </lineage>
</organism>
<name>A0A1W0WAQ3_HYPEX</name>
<proteinExistence type="predicted"/>
<evidence type="ECO:0000313" key="3">
    <source>
        <dbReference type="EMBL" id="OQV12250.1"/>
    </source>
</evidence>
<dbReference type="Proteomes" id="UP000192578">
    <property type="component" value="Unassembled WGS sequence"/>
</dbReference>
<dbReference type="AlphaFoldDB" id="A0A1W0WAQ3"/>
<reference evidence="4" key="1">
    <citation type="submission" date="2017-01" db="EMBL/GenBank/DDBJ databases">
        <title>Comparative genomics of anhydrobiosis in the tardigrade Hypsibius dujardini.</title>
        <authorList>
            <person name="Yoshida Y."/>
            <person name="Koutsovoulos G."/>
            <person name="Laetsch D."/>
            <person name="Stevens L."/>
            <person name="Kumar S."/>
            <person name="Horikawa D."/>
            <person name="Ishino K."/>
            <person name="Komine S."/>
            <person name="Tomita M."/>
            <person name="Blaxter M."/>
            <person name="Arakawa K."/>
        </authorList>
    </citation>
    <scope>NUCLEOTIDE SEQUENCE [LARGE SCALE GENOMIC DNA]</scope>
    <source>
        <strain evidence="4">Z151</strain>
    </source>
</reference>
<feature type="region of interest" description="Disordered" evidence="2">
    <location>
        <begin position="126"/>
        <end position="159"/>
    </location>
</feature>
<evidence type="ECO:0000256" key="1">
    <source>
        <dbReference type="SAM" id="Coils"/>
    </source>
</evidence>
<evidence type="ECO:0000256" key="2">
    <source>
        <dbReference type="SAM" id="MobiDB-lite"/>
    </source>
</evidence>
<protein>
    <submittedName>
        <fullName evidence="3">Uncharacterized protein</fullName>
    </submittedName>
</protein>
<keyword evidence="1" id="KW-0175">Coiled coil</keyword>
<gene>
    <name evidence="3" type="ORF">BV898_13445</name>
</gene>
<feature type="coiled-coil region" evidence="1">
    <location>
        <begin position="36"/>
        <end position="63"/>
    </location>
</feature>
<feature type="region of interest" description="Disordered" evidence="2">
    <location>
        <begin position="208"/>
        <end position="233"/>
    </location>
</feature>
<accession>A0A1W0WAQ3</accession>